<dbReference type="EMBL" id="CAUYUJ010020026">
    <property type="protein sequence ID" value="CAK0895341.1"/>
    <property type="molecule type" value="Genomic_DNA"/>
</dbReference>
<dbReference type="Proteomes" id="UP001189429">
    <property type="component" value="Unassembled WGS sequence"/>
</dbReference>
<dbReference type="InterPro" id="IPR021838">
    <property type="entry name" value="DUF3431"/>
</dbReference>
<evidence type="ECO:0008006" key="4">
    <source>
        <dbReference type="Google" id="ProtNLM"/>
    </source>
</evidence>
<feature type="signal peptide" evidence="1">
    <location>
        <begin position="1"/>
        <end position="27"/>
    </location>
</feature>
<evidence type="ECO:0000256" key="1">
    <source>
        <dbReference type="SAM" id="SignalP"/>
    </source>
</evidence>
<keyword evidence="3" id="KW-1185">Reference proteome</keyword>
<keyword evidence="1" id="KW-0732">Signal</keyword>
<protein>
    <recommendedName>
        <fullName evidence="4">Phospholipase B-like</fullName>
    </recommendedName>
</protein>
<evidence type="ECO:0000313" key="2">
    <source>
        <dbReference type="EMBL" id="CAK0895341.1"/>
    </source>
</evidence>
<dbReference type="PANTHER" id="PTHR37490">
    <property type="entry name" value="EXPRESSED PROTEIN"/>
    <property type="match status" value="1"/>
</dbReference>
<feature type="chain" id="PRO_5045511008" description="Phospholipase B-like" evidence="1">
    <location>
        <begin position="28"/>
        <end position="529"/>
    </location>
</feature>
<sequence length="529" mass="58369">MPRRAAAAVAARLCAGILAARLSGAAALSLAGSRGREEAALASELLSRVEAAERALAGEEGRTALGIYGQLRAAAGAGEPAGGPEALRGEPAWRITRNHDLTRTPPDRAAPEDRGIRWALPTGAPYRRENIKALVPPVWDGAKYDRTSSGILTRELTMLSRSQKATLRAIRNGSISKREVEIVVAHYDEDVAWMEMYEGLATYYCKGDELQLRYPQRPANCHSLRNVGREGHTFLNHIITNYDALADWTVFTQGQAPTAGYSGTEGDHANGHMYPGATFHDYVLGGGPFDAEGGDSYGGRFIFNGHWKPPVVGAEGWEKVRMAFAGNYNRDVDRVMERLNTTCVPLKGAEFDLYWGSSEVMLALLAFVDFLGEGRETKLYSQGARFALSRERIRQRPVEFYKTLLSLVNRAVFPISSAFLEFMWYYIPGRPNKGMPCRLEPPAACPEGFEQVGMYHDNTVAERINTRVSNTIEECGRQCGDKWSFCGEFEYNFALRVCAQLPPNATNARTQIGFWPGAVTCRKVASHAR</sequence>
<evidence type="ECO:0000313" key="3">
    <source>
        <dbReference type="Proteomes" id="UP001189429"/>
    </source>
</evidence>
<dbReference type="PANTHER" id="PTHR37490:SF1">
    <property type="entry name" value="GLYCOSYLTRANSFERASE 2-LIKE DOMAIN-CONTAINING PROTEIN"/>
    <property type="match status" value="1"/>
</dbReference>
<comment type="caution">
    <text evidence="2">The sequence shown here is derived from an EMBL/GenBank/DDBJ whole genome shotgun (WGS) entry which is preliminary data.</text>
</comment>
<organism evidence="2 3">
    <name type="scientific">Prorocentrum cordatum</name>
    <dbReference type="NCBI Taxonomy" id="2364126"/>
    <lineage>
        <taxon>Eukaryota</taxon>
        <taxon>Sar</taxon>
        <taxon>Alveolata</taxon>
        <taxon>Dinophyceae</taxon>
        <taxon>Prorocentrales</taxon>
        <taxon>Prorocentraceae</taxon>
        <taxon>Prorocentrum</taxon>
    </lineage>
</organism>
<gene>
    <name evidence="2" type="ORF">PCOR1329_LOCUS74115</name>
</gene>
<dbReference type="Pfam" id="PF11913">
    <property type="entry name" value="DUF3431"/>
    <property type="match status" value="1"/>
</dbReference>
<reference evidence="2" key="1">
    <citation type="submission" date="2023-10" db="EMBL/GenBank/DDBJ databases">
        <authorList>
            <person name="Chen Y."/>
            <person name="Shah S."/>
            <person name="Dougan E. K."/>
            <person name="Thang M."/>
            <person name="Chan C."/>
        </authorList>
    </citation>
    <scope>NUCLEOTIDE SEQUENCE [LARGE SCALE GENOMIC DNA]</scope>
</reference>
<name>A0ABN9X7Q3_9DINO</name>
<proteinExistence type="predicted"/>
<accession>A0ABN9X7Q3</accession>